<reference evidence="2" key="1">
    <citation type="submission" date="2021-11" db="EMBL/GenBank/DDBJ databases">
        <authorList>
            <person name="Schell T."/>
        </authorList>
    </citation>
    <scope>NUCLEOTIDE SEQUENCE</scope>
    <source>
        <strain evidence="2">M5</strain>
    </source>
</reference>
<comment type="caution">
    <text evidence="2">The sequence shown here is derived from an EMBL/GenBank/DDBJ whole genome shotgun (WGS) entry which is preliminary data.</text>
</comment>
<dbReference type="PANTHER" id="PTHR35180:SF4">
    <property type="entry name" value="PROTEIN CBG06219"/>
    <property type="match status" value="1"/>
</dbReference>
<keyword evidence="3" id="KW-1185">Reference proteome</keyword>
<dbReference type="AlphaFoldDB" id="A0A8J2RU21"/>
<dbReference type="PANTHER" id="PTHR35180">
    <property type="entry name" value="PROTEIN CBG06219"/>
    <property type="match status" value="1"/>
</dbReference>
<sequence>MQRSLLIFVFSMALVLTSVQSVKEKSSESHPLILGPHCHLPSGVEKSNCYWKGTSPICESGDACPYGFSLICKDSCGDGKCCWTGNKSLCCPIPETSI</sequence>
<feature type="chain" id="PRO_5035285638" description="WAP domain-containing protein" evidence="1">
    <location>
        <begin position="22"/>
        <end position="98"/>
    </location>
</feature>
<gene>
    <name evidence="2" type="ORF">DGAL_LOCUS10526</name>
</gene>
<protein>
    <recommendedName>
        <fullName evidence="4">WAP domain-containing protein</fullName>
    </recommendedName>
</protein>
<dbReference type="Proteomes" id="UP000789390">
    <property type="component" value="Unassembled WGS sequence"/>
</dbReference>
<organism evidence="2 3">
    <name type="scientific">Daphnia galeata</name>
    <dbReference type="NCBI Taxonomy" id="27404"/>
    <lineage>
        <taxon>Eukaryota</taxon>
        <taxon>Metazoa</taxon>
        <taxon>Ecdysozoa</taxon>
        <taxon>Arthropoda</taxon>
        <taxon>Crustacea</taxon>
        <taxon>Branchiopoda</taxon>
        <taxon>Diplostraca</taxon>
        <taxon>Cladocera</taxon>
        <taxon>Anomopoda</taxon>
        <taxon>Daphniidae</taxon>
        <taxon>Daphnia</taxon>
    </lineage>
</organism>
<evidence type="ECO:0008006" key="4">
    <source>
        <dbReference type="Google" id="ProtNLM"/>
    </source>
</evidence>
<evidence type="ECO:0000256" key="1">
    <source>
        <dbReference type="SAM" id="SignalP"/>
    </source>
</evidence>
<accession>A0A8J2RU21</accession>
<evidence type="ECO:0000313" key="3">
    <source>
        <dbReference type="Proteomes" id="UP000789390"/>
    </source>
</evidence>
<evidence type="ECO:0000313" key="2">
    <source>
        <dbReference type="EMBL" id="CAH0107235.1"/>
    </source>
</evidence>
<dbReference type="OrthoDB" id="7357196at2759"/>
<proteinExistence type="predicted"/>
<keyword evidence="1" id="KW-0732">Signal</keyword>
<feature type="signal peptide" evidence="1">
    <location>
        <begin position="1"/>
        <end position="21"/>
    </location>
</feature>
<dbReference type="EMBL" id="CAKKLH010000257">
    <property type="protein sequence ID" value="CAH0107235.1"/>
    <property type="molecule type" value="Genomic_DNA"/>
</dbReference>
<name>A0A8J2RU21_9CRUS</name>